<dbReference type="Proteomes" id="UP000652847">
    <property type="component" value="Unassembled WGS sequence"/>
</dbReference>
<proteinExistence type="predicted"/>
<evidence type="ECO:0000313" key="2">
    <source>
        <dbReference type="Proteomes" id="UP000652847"/>
    </source>
</evidence>
<organism evidence="1 2">
    <name type="scientific">Blautia segnis</name>
    <dbReference type="NCBI Taxonomy" id="2763030"/>
    <lineage>
        <taxon>Bacteria</taxon>
        <taxon>Bacillati</taxon>
        <taxon>Bacillota</taxon>
        <taxon>Clostridia</taxon>
        <taxon>Lachnospirales</taxon>
        <taxon>Lachnospiraceae</taxon>
        <taxon>Blautia</taxon>
    </lineage>
</organism>
<reference evidence="1 2" key="1">
    <citation type="submission" date="2020-08" db="EMBL/GenBank/DDBJ databases">
        <title>Genome public.</title>
        <authorList>
            <person name="Liu C."/>
            <person name="Sun Q."/>
        </authorList>
    </citation>
    <scope>NUCLEOTIDE SEQUENCE [LARGE SCALE GENOMIC DNA]</scope>
    <source>
        <strain evidence="1 2">BX17</strain>
    </source>
</reference>
<comment type="caution">
    <text evidence="1">The sequence shown here is derived from an EMBL/GenBank/DDBJ whole genome shotgun (WGS) entry which is preliminary data.</text>
</comment>
<sequence>MKEGFIIKLNWIVYKNEIIKNIPLLTAENPQKVYQNARSIYKQALKQMDEYGPGVNELREFYRKVVLEPV</sequence>
<keyword evidence="2" id="KW-1185">Reference proteome</keyword>
<gene>
    <name evidence="1" type="ORF">H8S54_00205</name>
</gene>
<accession>A0A8I0DQ98</accession>
<evidence type="ECO:0000313" key="1">
    <source>
        <dbReference type="EMBL" id="MBC5649583.1"/>
    </source>
</evidence>
<protein>
    <submittedName>
        <fullName evidence="1">Uncharacterized protein</fullName>
    </submittedName>
</protein>
<dbReference type="EMBL" id="JACOOT010000002">
    <property type="protein sequence ID" value="MBC5649583.1"/>
    <property type="molecule type" value="Genomic_DNA"/>
</dbReference>
<dbReference type="AlphaFoldDB" id="A0A8I0DQ98"/>
<name>A0A8I0DQ98_9FIRM</name>
<dbReference type="RefSeq" id="WP_173768748.1">
    <property type="nucleotide sequence ID" value="NZ_JACOOT010000002.1"/>
</dbReference>